<evidence type="ECO:0000256" key="1">
    <source>
        <dbReference type="SAM" id="Phobius"/>
    </source>
</evidence>
<name>A0A4R3LAG3_9BURK</name>
<dbReference type="Pfam" id="PF10003">
    <property type="entry name" value="DUF2244"/>
    <property type="match status" value="1"/>
</dbReference>
<evidence type="ECO:0000313" key="4">
    <source>
        <dbReference type="Proteomes" id="UP000295536"/>
    </source>
</evidence>
<dbReference type="Proteomes" id="UP000315577">
    <property type="component" value="Unassembled WGS sequence"/>
</dbReference>
<dbReference type="InterPro" id="IPR019253">
    <property type="entry name" value="DUF2244_TM"/>
</dbReference>
<reference evidence="3 5" key="2">
    <citation type="submission" date="2019-07" db="EMBL/GenBank/DDBJ databases">
        <title>Tepidimonas ignava SPS-1037 draft genome.</title>
        <authorList>
            <person name="Da Costa M.S."/>
            <person name="Froufe H.J.C."/>
            <person name="Egas C."/>
            <person name="Albuquerque L."/>
        </authorList>
    </citation>
    <scope>NUCLEOTIDE SEQUENCE [LARGE SCALE GENOMIC DNA]</scope>
    <source>
        <strain evidence="3 5">SPS-1037</strain>
    </source>
</reference>
<dbReference type="OrthoDB" id="9091577at2"/>
<gene>
    <name evidence="2" type="ORF">EDC36_11174</name>
    <name evidence="3" type="ORF">Tigna_01176</name>
</gene>
<evidence type="ECO:0000313" key="2">
    <source>
        <dbReference type="EMBL" id="TCS97111.1"/>
    </source>
</evidence>
<reference evidence="2 4" key="1">
    <citation type="submission" date="2019-03" db="EMBL/GenBank/DDBJ databases">
        <title>Genomic Encyclopedia of Type Strains, Phase IV (KMG-IV): sequencing the most valuable type-strain genomes for metagenomic binning, comparative biology and taxonomic classification.</title>
        <authorList>
            <person name="Goeker M."/>
        </authorList>
    </citation>
    <scope>NUCLEOTIDE SEQUENCE [LARGE SCALE GENOMIC DNA]</scope>
    <source>
        <strain evidence="2 4">DSM 12034</strain>
    </source>
</reference>
<dbReference type="AlphaFoldDB" id="A0A4R3LAG3"/>
<evidence type="ECO:0000313" key="5">
    <source>
        <dbReference type="Proteomes" id="UP000315577"/>
    </source>
</evidence>
<feature type="transmembrane region" description="Helical" evidence="1">
    <location>
        <begin position="40"/>
        <end position="59"/>
    </location>
</feature>
<dbReference type="Proteomes" id="UP000295536">
    <property type="component" value="Unassembled WGS sequence"/>
</dbReference>
<comment type="caution">
    <text evidence="2">The sequence shown here is derived from an EMBL/GenBank/DDBJ whole genome shotgun (WGS) entry which is preliminary data.</text>
</comment>
<evidence type="ECO:0000313" key="3">
    <source>
        <dbReference type="EMBL" id="TSE22345.1"/>
    </source>
</evidence>
<dbReference type="EMBL" id="VJNC01000006">
    <property type="protein sequence ID" value="TSE22345.1"/>
    <property type="molecule type" value="Genomic_DNA"/>
</dbReference>
<keyword evidence="5" id="KW-1185">Reference proteome</keyword>
<keyword evidence="1" id="KW-0812">Transmembrane</keyword>
<dbReference type="EMBL" id="SMAH01000011">
    <property type="protein sequence ID" value="TCS97111.1"/>
    <property type="molecule type" value="Genomic_DNA"/>
</dbReference>
<feature type="transmembrane region" description="Helical" evidence="1">
    <location>
        <begin position="65"/>
        <end position="85"/>
    </location>
</feature>
<proteinExistence type="predicted"/>
<protein>
    <submittedName>
        <fullName evidence="2">Putative membrane protein</fullName>
    </submittedName>
</protein>
<organism evidence="2 4">
    <name type="scientific">Tepidimonas ignava</name>
    <dbReference type="NCBI Taxonomy" id="114249"/>
    <lineage>
        <taxon>Bacteria</taxon>
        <taxon>Pseudomonadati</taxon>
        <taxon>Pseudomonadota</taxon>
        <taxon>Betaproteobacteria</taxon>
        <taxon>Burkholderiales</taxon>
        <taxon>Tepidimonas</taxon>
    </lineage>
</organism>
<keyword evidence="1" id="KW-0472">Membrane</keyword>
<keyword evidence="1" id="KW-1133">Transmembrane helix</keyword>
<sequence>MVVQQGDGTLAHGGGCLGQRSAHGWRWCLRRNGALTPRQWTVAFVLAGAAVLAVAGLFAALGAVLVLPFAALELVVVVLAFAWMARHAADREVLELDAEALHVARHCGPRCTRVRLPRARVRVHPPGGAQTLVALQAGTQTVEVGEHVPPVLRRQLARELQWALASTGGVAPTTGHWG</sequence>
<accession>A0A4R3LAG3</accession>